<organism evidence="1 2">
    <name type="scientific">Corynebacterium suranareeae</name>
    <dbReference type="NCBI Taxonomy" id="2506452"/>
    <lineage>
        <taxon>Bacteria</taxon>
        <taxon>Bacillati</taxon>
        <taxon>Actinomycetota</taxon>
        <taxon>Actinomycetes</taxon>
        <taxon>Mycobacteriales</taxon>
        <taxon>Corynebacteriaceae</taxon>
        <taxon>Corynebacterium</taxon>
    </lineage>
</organism>
<sequence>MDGSYIVHPKSKEVRDSGFTKIPEIDMSVNGKNTQNHGNTRSSVACFRSKETPTKAVTAIAKKSARFIATEYSNSAVIIGQVFNPTYTLLITAQFARKLNTDGMKISDRRLSLV</sequence>
<protein>
    <submittedName>
        <fullName evidence="1">Uncharacterized protein</fullName>
    </submittedName>
</protein>
<accession>A0A160PP02</accession>
<keyword evidence="2" id="KW-1185">Reference proteome</keyword>
<dbReference type="EMBL" id="AP017369">
    <property type="protein sequence ID" value="BAU94613.1"/>
    <property type="molecule type" value="Genomic_DNA"/>
</dbReference>
<dbReference type="Proteomes" id="UP000218244">
    <property type="component" value="Chromosome"/>
</dbReference>
<dbReference type="KEGG" id="csur:N24_0351"/>
<evidence type="ECO:0000313" key="2">
    <source>
        <dbReference type="Proteomes" id="UP000218244"/>
    </source>
</evidence>
<name>A0A160PP02_9CORY</name>
<dbReference type="RefSeq" id="WP_197702368.1">
    <property type="nucleotide sequence ID" value="NZ_AP017369.1"/>
</dbReference>
<proteinExistence type="predicted"/>
<evidence type="ECO:0000313" key="1">
    <source>
        <dbReference type="EMBL" id="BAU94613.1"/>
    </source>
</evidence>
<reference evidence="1 2" key="1">
    <citation type="submission" date="2016-02" db="EMBL/GenBank/DDBJ databases">
        <title>Corynebacterium glutamicum N24 whole genome sequencing project.</title>
        <authorList>
            <person name="Matsutani M."/>
            <person name="Nangtapong N."/>
            <person name="Yakushi T."/>
            <person name="Matsushita K."/>
        </authorList>
    </citation>
    <scope>NUCLEOTIDE SEQUENCE [LARGE SCALE GENOMIC DNA]</scope>
    <source>
        <strain evidence="1 2">N24</strain>
    </source>
</reference>
<gene>
    <name evidence="1" type="ORF">N24_0351</name>
</gene>
<dbReference type="AlphaFoldDB" id="A0A160PP02"/>